<protein>
    <submittedName>
        <fullName evidence="5">Glucosamine-6-phosphate deaminase family protein</fullName>
    </submittedName>
</protein>
<dbReference type="SUPFAM" id="SSF56925">
    <property type="entry name" value="OMPA-like"/>
    <property type="match status" value="1"/>
</dbReference>
<dbReference type="Gene3D" id="2.40.160.20">
    <property type="match status" value="1"/>
</dbReference>
<dbReference type="GeneID" id="61295925"/>
<dbReference type="Proteomes" id="UP000182660">
    <property type="component" value="Unassembled WGS sequence"/>
</dbReference>
<feature type="signal peptide" evidence="2">
    <location>
        <begin position="1"/>
        <end position="19"/>
    </location>
</feature>
<feature type="domain" description="Outer membrane protein beta-barrel" evidence="3">
    <location>
        <begin position="8"/>
        <end position="211"/>
    </location>
</feature>
<evidence type="ECO:0000313" key="5">
    <source>
        <dbReference type="EMBL" id="SGY99856.1"/>
    </source>
</evidence>
<gene>
    <name evidence="4" type="ORF">MT2528_2022</name>
    <name evidence="5" type="ORF">NVI5450_2245</name>
</gene>
<dbReference type="RefSeq" id="WP_045111872.1">
    <property type="nucleotide sequence ID" value="NZ_CAWQZC010000137.1"/>
</dbReference>
<evidence type="ECO:0000256" key="2">
    <source>
        <dbReference type="SAM" id="SignalP"/>
    </source>
</evidence>
<reference evidence="4 6" key="2">
    <citation type="submission" date="2016-11" db="EMBL/GenBank/DDBJ databases">
        <authorList>
            <person name="Klemetsen T."/>
        </authorList>
    </citation>
    <scope>NUCLEOTIDE SEQUENCE [LARGE SCALE GENOMIC DNA]</scope>
    <source>
        <strain evidence="4">MT 2528</strain>
    </source>
</reference>
<evidence type="ECO:0000256" key="1">
    <source>
        <dbReference type="ARBA" id="ARBA00022729"/>
    </source>
</evidence>
<dbReference type="EMBL" id="FPLJ01000050">
    <property type="protein sequence ID" value="SGY90858.1"/>
    <property type="molecule type" value="Genomic_DNA"/>
</dbReference>
<sequence>MNKIILTIALLITTGTANANKALDNSSHFVDLKLGSTSVAENSAIDVNEHNYSLAVERTHILATLSDNHSIYFGVKSGLELHKNSFYRFSNSSVILNLTTYSAHVAPVLYFSPAESIKLFTTLGISYNILRTESEEGIFPMEVKGSGFGYIASLGGKYSISDNFDIGIQYQVNTAKLKYDELIKDINYQERKRISDDYTFSSLYISFGYKF</sequence>
<keyword evidence="6" id="KW-1185">Reference proteome</keyword>
<evidence type="ECO:0000313" key="7">
    <source>
        <dbReference type="Proteomes" id="UP000183794"/>
    </source>
</evidence>
<proteinExistence type="predicted"/>
<dbReference type="InterPro" id="IPR027385">
    <property type="entry name" value="Beta-barrel_OMP"/>
</dbReference>
<dbReference type="Proteomes" id="UP000183794">
    <property type="component" value="Unassembled WGS sequence"/>
</dbReference>
<dbReference type="InterPro" id="IPR011250">
    <property type="entry name" value="OMP/PagP_B-barrel"/>
</dbReference>
<evidence type="ECO:0000313" key="6">
    <source>
        <dbReference type="Proteomes" id="UP000182660"/>
    </source>
</evidence>
<evidence type="ECO:0000259" key="3">
    <source>
        <dbReference type="Pfam" id="PF13505"/>
    </source>
</evidence>
<reference evidence="5 7" key="1">
    <citation type="submission" date="2016-11" db="EMBL/GenBank/DDBJ databases">
        <authorList>
            <person name="Jaros S."/>
            <person name="Januszkiewicz K."/>
            <person name="Wedrychowicz H."/>
        </authorList>
    </citation>
    <scope>NUCLEOTIDE SEQUENCE [LARGE SCALE GENOMIC DNA]</scope>
    <source>
        <strain evidence="5">NVI 5450</strain>
    </source>
</reference>
<accession>A0A1K9ZNM5</accession>
<feature type="chain" id="PRO_5030030655" evidence="2">
    <location>
        <begin position="20"/>
        <end position="211"/>
    </location>
</feature>
<keyword evidence="1 2" id="KW-0732">Signal</keyword>
<dbReference type="EMBL" id="FPLD01000060">
    <property type="protein sequence ID" value="SGY99856.1"/>
    <property type="molecule type" value="Genomic_DNA"/>
</dbReference>
<organism evidence="5 7">
    <name type="scientific">Moritella viscosa</name>
    <dbReference type="NCBI Taxonomy" id="80854"/>
    <lineage>
        <taxon>Bacteria</taxon>
        <taxon>Pseudomonadati</taxon>
        <taxon>Pseudomonadota</taxon>
        <taxon>Gammaproteobacteria</taxon>
        <taxon>Alteromonadales</taxon>
        <taxon>Moritellaceae</taxon>
        <taxon>Moritella</taxon>
    </lineage>
</organism>
<name>A0A1K9ZNM5_9GAMM</name>
<evidence type="ECO:0000313" key="4">
    <source>
        <dbReference type="EMBL" id="SGY90858.1"/>
    </source>
</evidence>
<dbReference type="AlphaFoldDB" id="A0A1K9ZNM5"/>
<dbReference type="Pfam" id="PF13505">
    <property type="entry name" value="OMP_b-brl"/>
    <property type="match status" value="1"/>
</dbReference>